<feature type="binding site" evidence="7">
    <location>
        <position position="353"/>
    </location>
    <ligand>
        <name>substrate</name>
    </ligand>
</feature>
<evidence type="ECO:0000313" key="11">
    <source>
        <dbReference type="Proteomes" id="UP000320300"/>
    </source>
</evidence>
<dbReference type="InterPro" id="IPR022674">
    <property type="entry name" value="G6P_DH_NAD-bd"/>
</dbReference>
<evidence type="ECO:0000259" key="8">
    <source>
        <dbReference type="Pfam" id="PF00479"/>
    </source>
</evidence>
<feature type="binding site" evidence="7">
    <location>
        <position position="186"/>
    </location>
    <ligand>
        <name>substrate</name>
    </ligand>
</feature>
<dbReference type="SUPFAM" id="SSF51735">
    <property type="entry name" value="NAD(P)-binding Rossmann-fold domains"/>
    <property type="match status" value="1"/>
</dbReference>
<keyword evidence="11" id="KW-1185">Reference proteome</keyword>
<keyword evidence="6 7" id="KW-0119">Carbohydrate metabolism</keyword>
<dbReference type="InterPro" id="IPR036291">
    <property type="entry name" value="NAD(P)-bd_dom_sf"/>
</dbReference>
<keyword evidence="4 7" id="KW-0521">NADP</keyword>
<accession>A0A521DTM2</accession>
<evidence type="ECO:0000256" key="5">
    <source>
        <dbReference type="ARBA" id="ARBA00023002"/>
    </source>
</evidence>
<sequence>MEKRKRTVPAVIVIFGGTGDLAKRKLIPALYNLYLDGRMPQNFQIIGLGRTDLENSAYREKLFNDLSVFSRSGVPSLEEWEGFACRLYYFRSSIESFDSYSGLEEKIEAAEIGFGERSDRIFYLSVAPRFIAKVTENIKLAGLADGLDHDRIIIEKPFGHTKTSAVELNELLTSSFSEKQIYRIDHYLGKETVQNILSLRFANALFEPLWNAEYIESVDITVAEKIGVEGRGSYFEAAGALKDMIQNHLLQILSMVAMESPDIIEAEHIRDRKVELLKAIRRIPVEEVREFVVRGRYGSGTIDGKDVVGYLEEDGVHQDSITETYVALNFFIDNPRWAGVPFFLRTGKRLLEKSSSVKVNFRNQAEGPFRDIYGGDQLPNRLLINLQPGTDIRLRLNAKKPGVNTGLRTAEMIFDFGADNQYSPEAYETLISDMLAGDPSLFMRADQVNEAWDVIMPVLDAWSQGSDDLLVYTAGIAPEELIIPHTYRTDIDELTSRCLQIT</sequence>
<dbReference type="AlphaFoldDB" id="A0A521DTM2"/>
<feature type="binding site" evidence="7">
    <location>
        <begin position="16"/>
        <end position="23"/>
    </location>
    <ligand>
        <name>NADP(+)</name>
        <dbReference type="ChEBI" id="CHEBI:58349"/>
    </ligand>
</feature>
<evidence type="ECO:0000256" key="1">
    <source>
        <dbReference type="ARBA" id="ARBA00004937"/>
    </source>
</evidence>
<proteinExistence type="inferred from homology"/>
<comment type="catalytic activity">
    <reaction evidence="7">
        <text>D-glucose 6-phosphate + NADP(+) = 6-phospho-D-glucono-1,5-lactone + NADPH + H(+)</text>
        <dbReference type="Rhea" id="RHEA:15841"/>
        <dbReference type="ChEBI" id="CHEBI:15378"/>
        <dbReference type="ChEBI" id="CHEBI:57783"/>
        <dbReference type="ChEBI" id="CHEBI:57955"/>
        <dbReference type="ChEBI" id="CHEBI:58349"/>
        <dbReference type="ChEBI" id="CHEBI:61548"/>
        <dbReference type="EC" id="1.1.1.49"/>
    </reaction>
</comment>
<dbReference type="GO" id="GO:0004345">
    <property type="term" value="F:glucose-6-phosphate dehydrogenase activity"/>
    <property type="evidence" value="ECO:0007669"/>
    <property type="project" value="UniProtKB-UniRule"/>
</dbReference>
<dbReference type="InterPro" id="IPR001282">
    <property type="entry name" value="G6P_DH"/>
</dbReference>
<dbReference type="EC" id="1.1.1.49" evidence="7"/>
<dbReference type="PANTHER" id="PTHR23429">
    <property type="entry name" value="GLUCOSE-6-PHOSPHATE 1-DEHYDROGENASE G6PD"/>
    <property type="match status" value="1"/>
</dbReference>
<comment type="pathway">
    <text evidence="1 7">Carbohydrate degradation; pentose phosphate pathway; D-ribulose 5-phosphate from D-glucose 6-phosphate (oxidative stage): step 1/3.</text>
</comment>
<gene>
    <name evidence="7" type="primary">zwf</name>
    <name evidence="10" type="ORF">SAMN06265348_106160</name>
</gene>
<dbReference type="SUPFAM" id="SSF55347">
    <property type="entry name" value="Glyceraldehyde-3-phosphate dehydrogenase-like, C-terminal domain"/>
    <property type="match status" value="1"/>
</dbReference>
<dbReference type="Gene3D" id="3.30.360.10">
    <property type="entry name" value="Dihydrodipicolinate Reductase, domain 2"/>
    <property type="match status" value="1"/>
</dbReference>
<keyword evidence="5 7" id="KW-0560">Oxidoreductase</keyword>
<comment type="similarity">
    <text evidence="2 7">Belongs to the glucose-6-phosphate dehydrogenase family.</text>
</comment>
<evidence type="ECO:0000256" key="7">
    <source>
        <dbReference type="HAMAP-Rule" id="MF_00966"/>
    </source>
</evidence>
<organism evidence="10 11">
    <name type="scientific">Pedobacter westerhofensis</name>
    <dbReference type="NCBI Taxonomy" id="425512"/>
    <lineage>
        <taxon>Bacteria</taxon>
        <taxon>Pseudomonadati</taxon>
        <taxon>Bacteroidota</taxon>
        <taxon>Sphingobacteriia</taxon>
        <taxon>Sphingobacteriales</taxon>
        <taxon>Sphingobacteriaceae</taxon>
        <taxon>Pedobacter</taxon>
    </lineage>
</organism>
<dbReference type="NCBIfam" id="TIGR00871">
    <property type="entry name" value="zwf"/>
    <property type="match status" value="1"/>
</dbReference>
<feature type="binding site" evidence="7">
    <location>
        <position position="243"/>
    </location>
    <ligand>
        <name>substrate</name>
    </ligand>
</feature>
<feature type="domain" description="Glucose-6-phosphate dehydrogenase C-terminal" evidence="9">
    <location>
        <begin position="198"/>
        <end position="475"/>
    </location>
</feature>
<feature type="domain" description="Glucose-6-phosphate dehydrogenase NAD-binding" evidence="8">
    <location>
        <begin position="13"/>
        <end position="195"/>
    </location>
</feature>
<dbReference type="InterPro" id="IPR022675">
    <property type="entry name" value="G6P_DH_C"/>
</dbReference>
<dbReference type="Pfam" id="PF00479">
    <property type="entry name" value="G6PD_N"/>
    <property type="match status" value="1"/>
</dbReference>
<dbReference type="RefSeq" id="WP_142528629.1">
    <property type="nucleotide sequence ID" value="NZ_CBCSJO010000006.1"/>
</dbReference>
<feature type="binding site" evidence="7">
    <location>
        <position position="224"/>
    </location>
    <ligand>
        <name>substrate</name>
    </ligand>
</feature>
<dbReference type="PRINTS" id="PR00079">
    <property type="entry name" value="G6PDHDRGNASE"/>
</dbReference>
<evidence type="ECO:0000256" key="4">
    <source>
        <dbReference type="ARBA" id="ARBA00022857"/>
    </source>
</evidence>
<feature type="binding site" evidence="7">
    <location>
        <position position="50"/>
    </location>
    <ligand>
        <name>NADP(+)</name>
        <dbReference type="ChEBI" id="CHEBI:58349"/>
    </ligand>
</feature>
<dbReference type="HAMAP" id="MF_00966">
    <property type="entry name" value="G6PD"/>
    <property type="match status" value="1"/>
</dbReference>
<dbReference type="EMBL" id="FXTN01000006">
    <property type="protein sequence ID" value="SMO75079.1"/>
    <property type="molecule type" value="Genomic_DNA"/>
</dbReference>
<dbReference type="OrthoDB" id="9802739at2"/>
<protein>
    <recommendedName>
        <fullName evidence="7">Glucose-6-phosphate 1-dehydrogenase</fullName>
        <shortName evidence="7">G6PD</shortName>
        <ecNumber evidence="7">1.1.1.49</ecNumber>
    </recommendedName>
</protein>
<dbReference type="GO" id="GO:0009051">
    <property type="term" value="P:pentose-phosphate shunt, oxidative branch"/>
    <property type="evidence" value="ECO:0007669"/>
    <property type="project" value="TreeGrafter"/>
</dbReference>
<comment type="function">
    <text evidence="7">Catalyzes the oxidation of glucose 6-phosphate to 6-phosphogluconolactone.</text>
</comment>
<dbReference type="PROSITE" id="PS00069">
    <property type="entry name" value="G6P_DEHYDROGENASE"/>
    <property type="match status" value="1"/>
</dbReference>
<evidence type="ECO:0000313" key="10">
    <source>
        <dbReference type="EMBL" id="SMO75079.1"/>
    </source>
</evidence>
<comment type="caution">
    <text evidence="7">Lacks conserved residue(s) required for the propagation of feature annotation.</text>
</comment>
<dbReference type="PANTHER" id="PTHR23429:SF0">
    <property type="entry name" value="GLUCOSE-6-PHOSPHATE 1-DEHYDROGENASE"/>
    <property type="match status" value="1"/>
</dbReference>
<dbReference type="InterPro" id="IPR019796">
    <property type="entry name" value="G6P_DH_AS"/>
</dbReference>
<evidence type="ECO:0000256" key="6">
    <source>
        <dbReference type="ARBA" id="ARBA00023277"/>
    </source>
</evidence>
<dbReference type="GO" id="GO:0006006">
    <property type="term" value="P:glucose metabolic process"/>
    <property type="evidence" value="ECO:0007669"/>
    <property type="project" value="UniProtKB-KW"/>
</dbReference>
<evidence type="ECO:0000256" key="2">
    <source>
        <dbReference type="ARBA" id="ARBA00009975"/>
    </source>
</evidence>
<feature type="binding site" evidence="7">
    <location>
        <position position="156"/>
    </location>
    <ligand>
        <name>NADP(+)</name>
        <dbReference type="ChEBI" id="CHEBI:58349"/>
    </ligand>
</feature>
<dbReference type="GO" id="GO:0005829">
    <property type="term" value="C:cytosol"/>
    <property type="evidence" value="ECO:0007669"/>
    <property type="project" value="TreeGrafter"/>
</dbReference>
<dbReference type="Pfam" id="PF02781">
    <property type="entry name" value="G6PD_C"/>
    <property type="match status" value="1"/>
</dbReference>
<reference evidence="10 11" key="1">
    <citation type="submission" date="2017-05" db="EMBL/GenBank/DDBJ databases">
        <authorList>
            <person name="Varghese N."/>
            <person name="Submissions S."/>
        </authorList>
    </citation>
    <scope>NUCLEOTIDE SEQUENCE [LARGE SCALE GENOMIC DNA]</scope>
    <source>
        <strain evidence="10 11">DSM 19036</strain>
    </source>
</reference>
<keyword evidence="3 7" id="KW-0313">Glucose metabolism</keyword>
<name>A0A521DTM2_9SPHI</name>
<feature type="active site" description="Proton acceptor" evidence="7">
    <location>
        <position position="248"/>
    </location>
</feature>
<feature type="binding site" evidence="7">
    <location>
        <position position="348"/>
    </location>
    <ligand>
        <name>substrate</name>
    </ligand>
</feature>
<dbReference type="GO" id="GO:0050661">
    <property type="term" value="F:NADP binding"/>
    <property type="evidence" value="ECO:0007669"/>
    <property type="project" value="UniProtKB-UniRule"/>
</dbReference>
<evidence type="ECO:0000256" key="3">
    <source>
        <dbReference type="ARBA" id="ARBA00022526"/>
    </source>
</evidence>
<dbReference type="Gene3D" id="3.40.50.720">
    <property type="entry name" value="NAD(P)-binding Rossmann-like Domain"/>
    <property type="match status" value="1"/>
</dbReference>
<dbReference type="UniPathway" id="UPA00115">
    <property type="reaction ID" value="UER00408"/>
</dbReference>
<feature type="binding site" evidence="7">
    <location>
        <position position="190"/>
    </location>
    <ligand>
        <name>substrate</name>
    </ligand>
</feature>
<dbReference type="Proteomes" id="UP000320300">
    <property type="component" value="Unassembled WGS sequence"/>
</dbReference>
<dbReference type="PIRSF" id="PIRSF000110">
    <property type="entry name" value="G6PD"/>
    <property type="match status" value="1"/>
</dbReference>
<evidence type="ECO:0000259" key="9">
    <source>
        <dbReference type="Pfam" id="PF02781"/>
    </source>
</evidence>